<reference evidence="2" key="2">
    <citation type="journal article" date="2021" name="Syst. Appl. Microbiol.">
        <title>Roseomonas hellenica sp. nov., isolated from roots of wild-growing Alkanna tinctoria.</title>
        <authorList>
            <person name="Rat A."/>
            <person name="Naranjo H.D."/>
            <person name="Lebbe L."/>
            <person name="Cnockaert M."/>
            <person name="Krigas N."/>
            <person name="Grigoriadou K."/>
            <person name="Maloupa E."/>
            <person name="Willems A."/>
        </authorList>
    </citation>
    <scope>NUCLEOTIDE SEQUENCE</scope>
    <source>
        <strain evidence="2">LMG 28251</strain>
    </source>
</reference>
<dbReference type="InterPro" id="IPR012334">
    <property type="entry name" value="Pectin_lyas_fold"/>
</dbReference>
<evidence type="ECO:0000313" key="2">
    <source>
        <dbReference type="EMBL" id="MBR0654842.1"/>
    </source>
</evidence>
<gene>
    <name evidence="2" type="ORF">GXW79_07105</name>
</gene>
<name>A0AAF1JWM1_9PROT</name>
<feature type="domain" description="Rhamnogalacturonase A/B/Epimerase-like pectate lyase" evidence="1">
    <location>
        <begin position="51"/>
        <end position="112"/>
    </location>
</feature>
<proteinExistence type="predicted"/>
<accession>A0AAF1JWM1</accession>
<dbReference type="InterPro" id="IPR011050">
    <property type="entry name" value="Pectin_lyase_fold/virulence"/>
</dbReference>
<comment type="caution">
    <text evidence="2">The sequence shown here is derived from an EMBL/GenBank/DDBJ whole genome shotgun (WGS) entry which is preliminary data.</text>
</comment>
<evidence type="ECO:0000313" key="3">
    <source>
        <dbReference type="Proteomes" id="UP001196068"/>
    </source>
</evidence>
<dbReference type="RefSeq" id="WP_211873661.1">
    <property type="nucleotide sequence ID" value="NZ_JAAEDH010000006.1"/>
</dbReference>
<dbReference type="SUPFAM" id="SSF51126">
    <property type="entry name" value="Pectin lyase-like"/>
    <property type="match status" value="1"/>
</dbReference>
<organism evidence="2 3">
    <name type="scientific">Plastoroseomonas arctica</name>
    <dbReference type="NCBI Taxonomy" id="1509237"/>
    <lineage>
        <taxon>Bacteria</taxon>
        <taxon>Pseudomonadati</taxon>
        <taxon>Pseudomonadota</taxon>
        <taxon>Alphaproteobacteria</taxon>
        <taxon>Acetobacterales</taxon>
        <taxon>Acetobacteraceae</taxon>
        <taxon>Plastoroseomonas</taxon>
    </lineage>
</organism>
<protein>
    <recommendedName>
        <fullName evidence="1">Rhamnogalacturonase A/B/Epimerase-like pectate lyase domain-containing protein</fullName>
    </recommendedName>
</protein>
<reference evidence="2" key="1">
    <citation type="submission" date="2020-01" db="EMBL/GenBank/DDBJ databases">
        <authorList>
            <person name="Rat A."/>
        </authorList>
    </citation>
    <scope>NUCLEOTIDE SEQUENCE</scope>
    <source>
        <strain evidence="2">LMG 28251</strain>
    </source>
</reference>
<sequence length="754" mass="76724">MSDTKISALPAASGAAGADIIPIVQGSGAAAVTRRASVTQLRGAVLSGRSVSVEDFGAVGDGITNDGPAIQAAINSLTGTGGTILFAAKRYRIASAVVIDSEAITLQGMGFTEGPNAADGSWITIDTTGFTPFTFTGTAARGSAVRDIAFRQTHPSLAPGWTPTNYDFVFRVQDCLGAVDFRNVFLCSINRGIFCDNSGRLNVERLRGQVFTTGIEIDRCFDIPRVNYVHFWTFATSDVNVLGYQQQNFDALVMRRVDGIFMDDIFVLGCRSVFRFASSASGTTTKFYLGNGYTDFAKYSLWVEGNDVSGQIANLTTQGELITPAGAPIPGGTGIRIDGSNARIQIANLRIDAVETNAIQVNGVNNRLDVFSARVEKANLANNGSPAINLLNVASGTPNQIYLGAPVLIANSNGAALQNGSTNGFVASMSPAGSIAAPGAMVGATNTGLSSPATNQLAISTGGVEVMRVQSGTVTIGGASGAHALGVTTPASTVNELRVSGAVTGQPVVAGAQGSDTNIALSLRSKGTGPVQIAPNAILAFEALAGATQANYLRANGAVAAGRVSVQAQGSDANIGFDVAAKGTGTLGLQANSANAVVVTNPASAVNFLQASGAATAGKVSLSALGTDANVSFDITAKGTGVLGLQSNSAYAFVITNPTSAVNYLQGTGAITGTGPLITVNGSDANAALRLSAKGTAPVSALSPLQLPSFTVATVPAAASYPRAMIYVSDGTLNKRLAISDGTAWRWPDGAVVS</sequence>
<dbReference type="Proteomes" id="UP001196068">
    <property type="component" value="Unassembled WGS sequence"/>
</dbReference>
<evidence type="ECO:0000259" key="1">
    <source>
        <dbReference type="Pfam" id="PF12708"/>
    </source>
</evidence>
<dbReference type="Gene3D" id="2.160.20.10">
    <property type="entry name" value="Single-stranded right-handed beta-helix, Pectin lyase-like"/>
    <property type="match status" value="1"/>
</dbReference>
<dbReference type="AlphaFoldDB" id="A0AAF1JWM1"/>
<dbReference type="InterPro" id="IPR024535">
    <property type="entry name" value="RHGA/B-epi-like_pectate_lyase"/>
</dbReference>
<keyword evidence="3" id="KW-1185">Reference proteome</keyword>
<dbReference type="Pfam" id="PF12708">
    <property type="entry name" value="Pect-lyase_RHGA_epim"/>
    <property type="match status" value="1"/>
</dbReference>
<dbReference type="EMBL" id="JAAEDH010000006">
    <property type="protein sequence ID" value="MBR0654842.1"/>
    <property type="molecule type" value="Genomic_DNA"/>
</dbReference>